<accession>A0A2G1QUE1</accession>
<dbReference type="InterPro" id="IPR000045">
    <property type="entry name" value="Prepilin_IV_endopep_pep"/>
</dbReference>
<comment type="subcellular location">
    <subcellularLocation>
        <location evidence="1">Cell membrane</location>
        <topology evidence="1">Multi-pass membrane protein</topology>
    </subcellularLocation>
</comment>
<dbReference type="Gene3D" id="1.20.120.1220">
    <property type="match status" value="1"/>
</dbReference>
<dbReference type="AlphaFoldDB" id="A0A2G1QUE1"/>
<feature type="transmembrane region" description="Helical" evidence="6">
    <location>
        <begin position="27"/>
        <end position="45"/>
    </location>
</feature>
<dbReference type="PANTHER" id="PTHR36506:SF1">
    <property type="entry name" value="PREFLAGELLIN PEPTIDASE"/>
    <property type="match status" value="1"/>
</dbReference>
<dbReference type="InterPro" id="IPR052218">
    <property type="entry name" value="Preflagellin_Peptidase"/>
</dbReference>
<evidence type="ECO:0000256" key="5">
    <source>
        <dbReference type="ARBA" id="ARBA00023136"/>
    </source>
</evidence>
<dbReference type="Pfam" id="PF01478">
    <property type="entry name" value="Peptidase_A24"/>
    <property type="match status" value="1"/>
</dbReference>
<dbReference type="Proteomes" id="UP000221168">
    <property type="component" value="Unassembled WGS sequence"/>
</dbReference>
<comment type="caution">
    <text evidence="8">The sequence shown here is derived from an EMBL/GenBank/DDBJ whole genome shotgun (WGS) entry which is preliminary data.</text>
</comment>
<dbReference type="OrthoDB" id="5329005at2"/>
<name>A0A2G1QUE1_9HYPH</name>
<evidence type="ECO:0000313" key="8">
    <source>
        <dbReference type="EMBL" id="PHP69074.1"/>
    </source>
</evidence>
<reference evidence="8 9" key="1">
    <citation type="submission" date="2017-10" db="EMBL/GenBank/DDBJ databases">
        <title>Sedimentibacterium mangrovi gen. nov., sp. nov., a novel member of family Phyllobacteriacea isolated from mangrove sediment.</title>
        <authorList>
            <person name="Liao H."/>
            <person name="Tian Y."/>
        </authorList>
    </citation>
    <scope>NUCLEOTIDE SEQUENCE [LARGE SCALE GENOMIC DNA]</scope>
    <source>
        <strain evidence="8 9">X9-2-2</strain>
    </source>
</reference>
<dbReference type="RefSeq" id="WP_099303783.1">
    <property type="nucleotide sequence ID" value="NZ_PDVP01000001.1"/>
</dbReference>
<proteinExistence type="predicted"/>
<evidence type="ECO:0000256" key="6">
    <source>
        <dbReference type="SAM" id="Phobius"/>
    </source>
</evidence>
<dbReference type="EMBL" id="PDVP01000001">
    <property type="protein sequence ID" value="PHP69074.1"/>
    <property type="molecule type" value="Genomic_DNA"/>
</dbReference>
<evidence type="ECO:0000256" key="2">
    <source>
        <dbReference type="ARBA" id="ARBA00022475"/>
    </source>
</evidence>
<dbReference type="GO" id="GO:0004190">
    <property type="term" value="F:aspartic-type endopeptidase activity"/>
    <property type="evidence" value="ECO:0007669"/>
    <property type="project" value="InterPro"/>
</dbReference>
<keyword evidence="2" id="KW-1003">Cell membrane</keyword>
<evidence type="ECO:0000313" key="9">
    <source>
        <dbReference type="Proteomes" id="UP000221168"/>
    </source>
</evidence>
<dbReference type="PANTHER" id="PTHR36506">
    <property type="entry name" value="PREFLAGELLIN PEPTIDASE"/>
    <property type="match status" value="1"/>
</dbReference>
<keyword evidence="5 6" id="KW-0472">Membrane</keyword>
<keyword evidence="3 6" id="KW-0812">Transmembrane</keyword>
<feature type="transmembrane region" description="Helical" evidence="6">
    <location>
        <begin position="98"/>
        <end position="118"/>
    </location>
</feature>
<dbReference type="GO" id="GO:0005886">
    <property type="term" value="C:plasma membrane"/>
    <property type="evidence" value="ECO:0007669"/>
    <property type="project" value="UniProtKB-SubCell"/>
</dbReference>
<feature type="transmembrane region" description="Helical" evidence="6">
    <location>
        <begin position="57"/>
        <end position="78"/>
    </location>
</feature>
<organism evidence="8 9">
    <name type="scientific">Zhengella mangrovi</name>
    <dbReference type="NCBI Taxonomy" id="1982044"/>
    <lineage>
        <taxon>Bacteria</taxon>
        <taxon>Pseudomonadati</taxon>
        <taxon>Pseudomonadota</taxon>
        <taxon>Alphaproteobacteria</taxon>
        <taxon>Hyphomicrobiales</taxon>
        <taxon>Notoacmeibacteraceae</taxon>
        <taxon>Zhengella</taxon>
    </lineage>
</organism>
<evidence type="ECO:0000256" key="4">
    <source>
        <dbReference type="ARBA" id="ARBA00022989"/>
    </source>
</evidence>
<evidence type="ECO:0000256" key="3">
    <source>
        <dbReference type="ARBA" id="ARBA00022692"/>
    </source>
</evidence>
<sequence length="173" mass="18227">MLEAAILVIFPFCMVFAAISDMLSMTIANRVTLLLIAGFAVIAPLTGMPWTDFGLHFLLAALVLAITYVLFALGQMGGGDAKLLTGTVLWFGFTMQTANYLLYAAFLGGMLTLAILMLRSSSVAVFAGRVDFLRRIADPKEGIPYGIALGVAGLAVFPESTLGAWALASIIGG</sequence>
<protein>
    <submittedName>
        <fullName evidence="8">Peptidase</fullName>
    </submittedName>
</protein>
<keyword evidence="4 6" id="KW-1133">Transmembrane helix</keyword>
<keyword evidence="9" id="KW-1185">Reference proteome</keyword>
<feature type="domain" description="Prepilin type IV endopeptidase peptidase" evidence="7">
    <location>
        <begin position="9"/>
        <end position="112"/>
    </location>
</feature>
<evidence type="ECO:0000256" key="1">
    <source>
        <dbReference type="ARBA" id="ARBA00004651"/>
    </source>
</evidence>
<gene>
    <name evidence="8" type="ORF">CSC94_03625</name>
</gene>
<evidence type="ECO:0000259" key="7">
    <source>
        <dbReference type="Pfam" id="PF01478"/>
    </source>
</evidence>